<evidence type="ECO:0000313" key="3">
    <source>
        <dbReference type="Proteomes" id="UP000008827"/>
    </source>
</evidence>
<protein>
    <submittedName>
        <fullName evidence="1 2">Uncharacterized protein</fullName>
    </submittedName>
</protein>
<organism evidence="1">
    <name type="scientific">Glycine max</name>
    <name type="common">Soybean</name>
    <name type="synonym">Glycine hispida</name>
    <dbReference type="NCBI Taxonomy" id="3847"/>
    <lineage>
        <taxon>Eukaryota</taxon>
        <taxon>Viridiplantae</taxon>
        <taxon>Streptophyta</taxon>
        <taxon>Embryophyta</taxon>
        <taxon>Tracheophyta</taxon>
        <taxon>Spermatophyta</taxon>
        <taxon>Magnoliopsida</taxon>
        <taxon>eudicotyledons</taxon>
        <taxon>Gunneridae</taxon>
        <taxon>Pentapetalae</taxon>
        <taxon>rosids</taxon>
        <taxon>fabids</taxon>
        <taxon>Fabales</taxon>
        <taxon>Fabaceae</taxon>
        <taxon>Papilionoideae</taxon>
        <taxon>50 kb inversion clade</taxon>
        <taxon>NPAAA clade</taxon>
        <taxon>indigoferoid/millettioid clade</taxon>
        <taxon>Phaseoleae</taxon>
        <taxon>Glycine</taxon>
        <taxon>Glycine subgen. Soja</taxon>
    </lineage>
</organism>
<dbReference type="Gramene" id="KRG99287">
    <property type="protein sequence ID" value="KRG99287"/>
    <property type="gene ID" value="GLYMA_18G134300"/>
</dbReference>
<name>A0A0R0F952_SOYBN</name>
<dbReference type="EMBL" id="CM000851">
    <property type="protein sequence ID" value="KRG99287.1"/>
    <property type="molecule type" value="Genomic_DNA"/>
</dbReference>
<reference evidence="1 2" key="1">
    <citation type="journal article" date="2010" name="Nature">
        <title>Genome sequence of the palaeopolyploid soybean.</title>
        <authorList>
            <person name="Schmutz J."/>
            <person name="Cannon S.B."/>
            <person name="Schlueter J."/>
            <person name="Ma J."/>
            <person name="Mitros T."/>
            <person name="Nelson W."/>
            <person name="Hyten D.L."/>
            <person name="Song Q."/>
            <person name="Thelen J.J."/>
            <person name="Cheng J."/>
            <person name="Xu D."/>
            <person name="Hellsten U."/>
            <person name="May G.D."/>
            <person name="Yu Y."/>
            <person name="Sakurai T."/>
            <person name="Umezawa T."/>
            <person name="Bhattacharyya M.K."/>
            <person name="Sandhu D."/>
            <person name="Valliyodan B."/>
            <person name="Lindquist E."/>
            <person name="Peto M."/>
            <person name="Grant D."/>
            <person name="Shu S."/>
            <person name="Goodstein D."/>
            <person name="Barry K."/>
            <person name="Futrell-Griggs M."/>
            <person name="Abernathy B."/>
            <person name="Du J."/>
            <person name="Tian Z."/>
            <person name="Zhu L."/>
            <person name="Gill N."/>
            <person name="Joshi T."/>
            <person name="Libault M."/>
            <person name="Sethuraman A."/>
            <person name="Zhang X.-C."/>
            <person name="Shinozaki K."/>
            <person name="Nguyen H.T."/>
            <person name="Wing R.A."/>
            <person name="Cregan P."/>
            <person name="Specht J."/>
            <person name="Grimwood J."/>
            <person name="Rokhsar D."/>
            <person name="Stacey G."/>
            <person name="Shoemaker R.C."/>
            <person name="Jackson S.A."/>
        </authorList>
    </citation>
    <scope>NUCLEOTIDE SEQUENCE</scope>
    <source>
        <strain evidence="2">cv. Williams 82</strain>
        <tissue evidence="1">Callus</tissue>
    </source>
</reference>
<dbReference type="InParanoid" id="A0A0R0F952"/>
<accession>A0A0R0F952</accession>
<proteinExistence type="predicted"/>
<keyword evidence="3" id="KW-1185">Reference proteome</keyword>
<reference evidence="2" key="2">
    <citation type="submission" date="2018-02" db="UniProtKB">
        <authorList>
            <consortium name="EnsemblPlants"/>
        </authorList>
    </citation>
    <scope>IDENTIFICATION</scope>
    <source>
        <strain evidence="2">Williams 82</strain>
    </source>
</reference>
<evidence type="ECO:0000313" key="1">
    <source>
        <dbReference type="EMBL" id="KRG99287.1"/>
    </source>
</evidence>
<sequence>MQLMLVRFKNAPWEHRKIQFLRLLRSTVLKVQNQNLILRVQHKHNFLSTSTAEQILSRVVEEVIWNFQCWDMIMNGKIYWWSSIDNY</sequence>
<dbReference type="EnsemblPlants" id="KRG99287">
    <property type="protein sequence ID" value="KRG99287"/>
    <property type="gene ID" value="GLYMA_18G134300"/>
</dbReference>
<evidence type="ECO:0000313" key="2">
    <source>
        <dbReference type="EnsemblPlants" id="KRG99287"/>
    </source>
</evidence>
<dbReference type="Proteomes" id="UP000008827">
    <property type="component" value="Chromosome 18"/>
</dbReference>
<gene>
    <name evidence="1" type="ORF">GLYMA_18G134300</name>
</gene>
<dbReference type="AlphaFoldDB" id="A0A0R0F952"/>
<reference evidence="1" key="3">
    <citation type="submission" date="2018-07" db="EMBL/GenBank/DDBJ databases">
        <title>WGS assembly of Glycine max.</title>
        <authorList>
            <person name="Schmutz J."/>
            <person name="Cannon S."/>
            <person name="Schlueter J."/>
            <person name="Ma J."/>
            <person name="Mitros T."/>
            <person name="Nelson W."/>
            <person name="Hyten D."/>
            <person name="Song Q."/>
            <person name="Thelen J."/>
            <person name="Cheng J."/>
            <person name="Xu D."/>
            <person name="Hellsten U."/>
            <person name="May G."/>
            <person name="Yu Y."/>
            <person name="Sakurai T."/>
            <person name="Umezawa T."/>
            <person name="Bhattacharyya M."/>
            <person name="Sandhu D."/>
            <person name="Valliyodan B."/>
            <person name="Lindquist E."/>
            <person name="Peto M."/>
            <person name="Grant D."/>
            <person name="Shu S."/>
            <person name="Goodstein D."/>
            <person name="Barry K."/>
            <person name="Futrell-Griggs M."/>
            <person name="Abernathy B."/>
            <person name="Du J."/>
            <person name="Tian Z."/>
            <person name="Zhu L."/>
            <person name="Gill N."/>
            <person name="Joshi T."/>
            <person name="Libault M."/>
            <person name="Sethuraman A."/>
            <person name="Zhang X."/>
            <person name="Shinozaki K."/>
            <person name="Nguyen H."/>
            <person name="Wing R."/>
            <person name="Cregan P."/>
            <person name="Specht J."/>
            <person name="Grimwood J."/>
            <person name="Rokhsar D."/>
            <person name="Stacey G."/>
            <person name="Shoemaker R."/>
            <person name="Jackson S."/>
        </authorList>
    </citation>
    <scope>NUCLEOTIDE SEQUENCE</scope>
    <source>
        <tissue evidence="1">Callus</tissue>
    </source>
</reference>